<name>A0ABP5Q7P6_9ACTN</name>
<dbReference type="SMART" id="SM00220">
    <property type="entry name" value="S_TKc"/>
    <property type="match status" value="1"/>
</dbReference>
<evidence type="ECO:0000256" key="2">
    <source>
        <dbReference type="ARBA" id="ARBA00022741"/>
    </source>
</evidence>
<keyword evidence="1" id="KW-0808">Transferase</keyword>
<proteinExistence type="predicted"/>
<evidence type="ECO:0000313" key="8">
    <source>
        <dbReference type="EMBL" id="GAA2228171.1"/>
    </source>
</evidence>
<evidence type="ECO:0000256" key="5">
    <source>
        <dbReference type="PROSITE-ProRule" id="PRU10141"/>
    </source>
</evidence>
<dbReference type="Proteomes" id="UP001500305">
    <property type="component" value="Unassembled WGS sequence"/>
</dbReference>
<feature type="domain" description="Protein kinase" evidence="7">
    <location>
        <begin position="4"/>
        <end position="256"/>
    </location>
</feature>
<evidence type="ECO:0000256" key="4">
    <source>
        <dbReference type="ARBA" id="ARBA00022840"/>
    </source>
</evidence>
<sequence length="764" mass="78559">MGPFRIVKRLGVGGMGEVLLGLAEDGTLAAVKTIRPALLHSPAVRDRFRREIEAVRSVESPCVAQLLDGSAEDEVPWMATEFVPGPTLDHAVAVCGPLPVAVVAGLGVHLASALLTVHTRGLLHRDLKPSNVLLSSTGPKLIDFGIARAMDMDALTATGTVLGTLGFMAPEQVVNARQVVPASDVFSLGAVLVYAATGSGPYGDAPPHVLLHRMANAGTDLSAVPPELHEITAACLRPAADDRPTPAELIVALERIGSFAGWPTEIYRLIEESRSSAQAAALAPVRAGADDRRADASADTEAAGPRRRRIITIAGASAFVLLAGLAAAIHFGSGAGPAASGPAASPPPAATVTGVTESGGPGHNGVFPTSRTGLPSGFHPWSGYLADQPTGCSLGAGTLICRLVDGSLQAIDTANGRQRWRVDLPADPSLLDQPTTADGLRLIPGDGDDPAINGDRVASKDNAGALRIQDLASGRILSTTSFGKDVHLAAEPLADGNRLFLSLCHRHSDGFGCDYTLNESSFDGKQAPWSHQLGSSGPSIATLHNVYGPWAATGRTVYAPTTSGLSSFDEDSGAPTGALSNNCDSLAVPGPTVLCRVADGGLVRAEARSLAKPNDLGGLNPRLQDRNTRVTAADDTVIIAQNPSDGSMMAIDAATGTLRWRIVVDQPHGGQNLLYPTAASAILLDAKAVTMTDTRLLMVPVAPGDATAPTTPTTLPLAKPSGSPGPHAAISSFVEYQHPRLLALGGVLLAVGGDGALHAFTTQG</sequence>
<dbReference type="PANTHER" id="PTHR43289:SF34">
    <property type="entry name" value="SERINE_THREONINE-PROTEIN KINASE YBDM-RELATED"/>
    <property type="match status" value="1"/>
</dbReference>
<dbReference type="InterPro" id="IPR015943">
    <property type="entry name" value="WD40/YVTN_repeat-like_dom_sf"/>
</dbReference>
<feature type="region of interest" description="Disordered" evidence="6">
    <location>
        <begin position="285"/>
        <end position="304"/>
    </location>
</feature>
<reference evidence="9" key="1">
    <citation type="journal article" date="2019" name="Int. J. Syst. Evol. Microbiol.">
        <title>The Global Catalogue of Microorganisms (GCM) 10K type strain sequencing project: providing services to taxonomists for standard genome sequencing and annotation.</title>
        <authorList>
            <consortium name="The Broad Institute Genomics Platform"/>
            <consortium name="The Broad Institute Genome Sequencing Center for Infectious Disease"/>
            <person name="Wu L."/>
            <person name="Ma J."/>
        </authorList>
    </citation>
    <scope>NUCLEOTIDE SEQUENCE [LARGE SCALE GENOMIC DNA]</scope>
    <source>
        <strain evidence="9">JCM 7356</strain>
    </source>
</reference>
<dbReference type="PROSITE" id="PS00108">
    <property type="entry name" value="PROTEIN_KINASE_ST"/>
    <property type="match status" value="1"/>
</dbReference>
<evidence type="ECO:0000259" key="7">
    <source>
        <dbReference type="PROSITE" id="PS50011"/>
    </source>
</evidence>
<protein>
    <recommendedName>
        <fullName evidence="7">Protein kinase domain-containing protein</fullName>
    </recommendedName>
</protein>
<dbReference type="Gene3D" id="2.130.10.10">
    <property type="entry name" value="YVTN repeat-like/Quinoprotein amine dehydrogenase"/>
    <property type="match status" value="1"/>
</dbReference>
<dbReference type="PANTHER" id="PTHR43289">
    <property type="entry name" value="MITOGEN-ACTIVATED PROTEIN KINASE KINASE KINASE 20-RELATED"/>
    <property type="match status" value="1"/>
</dbReference>
<evidence type="ECO:0000313" key="9">
    <source>
        <dbReference type="Proteomes" id="UP001500305"/>
    </source>
</evidence>
<dbReference type="InterPro" id="IPR002372">
    <property type="entry name" value="PQQ_rpt_dom"/>
</dbReference>
<comment type="caution">
    <text evidence="8">The sequence shown here is derived from an EMBL/GenBank/DDBJ whole genome shotgun (WGS) entry which is preliminary data.</text>
</comment>
<dbReference type="PROSITE" id="PS50011">
    <property type="entry name" value="PROTEIN_KINASE_DOM"/>
    <property type="match status" value="1"/>
</dbReference>
<gene>
    <name evidence="8" type="ORF">GCM10010430_04720</name>
</gene>
<keyword evidence="9" id="KW-1185">Reference proteome</keyword>
<organism evidence="8 9">
    <name type="scientific">Kitasatospora cystarginea</name>
    <dbReference type="NCBI Taxonomy" id="58350"/>
    <lineage>
        <taxon>Bacteria</taxon>
        <taxon>Bacillati</taxon>
        <taxon>Actinomycetota</taxon>
        <taxon>Actinomycetes</taxon>
        <taxon>Kitasatosporales</taxon>
        <taxon>Streptomycetaceae</taxon>
        <taxon>Kitasatospora</taxon>
    </lineage>
</organism>
<accession>A0ABP5Q7P6</accession>
<dbReference type="PROSITE" id="PS00107">
    <property type="entry name" value="PROTEIN_KINASE_ATP"/>
    <property type="match status" value="1"/>
</dbReference>
<dbReference type="Pfam" id="PF00069">
    <property type="entry name" value="Pkinase"/>
    <property type="match status" value="1"/>
</dbReference>
<dbReference type="EMBL" id="BAAATR010000002">
    <property type="protein sequence ID" value="GAA2228171.1"/>
    <property type="molecule type" value="Genomic_DNA"/>
</dbReference>
<dbReference type="InterPro" id="IPR011009">
    <property type="entry name" value="Kinase-like_dom_sf"/>
</dbReference>
<feature type="binding site" evidence="5">
    <location>
        <position position="32"/>
    </location>
    <ligand>
        <name>ATP</name>
        <dbReference type="ChEBI" id="CHEBI:30616"/>
    </ligand>
</feature>
<dbReference type="CDD" id="cd14014">
    <property type="entry name" value="STKc_PknB_like"/>
    <property type="match status" value="1"/>
</dbReference>
<dbReference type="SUPFAM" id="SSF56112">
    <property type="entry name" value="Protein kinase-like (PK-like)"/>
    <property type="match status" value="1"/>
</dbReference>
<dbReference type="Pfam" id="PF13360">
    <property type="entry name" value="PQQ_2"/>
    <property type="match status" value="1"/>
</dbReference>
<dbReference type="RefSeq" id="WP_344634479.1">
    <property type="nucleotide sequence ID" value="NZ_BAAATR010000002.1"/>
</dbReference>
<dbReference type="InterPro" id="IPR000719">
    <property type="entry name" value="Prot_kinase_dom"/>
</dbReference>
<keyword evidence="3" id="KW-0418">Kinase</keyword>
<evidence type="ECO:0000256" key="3">
    <source>
        <dbReference type="ARBA" id="ARBA00022777"/>
    </source>
</evidence>
<keyword evidence="4 5" id="KW-0067">ATP-binding</keyword>
<evidence type="ECO:0000256" key="1">
    <source>
        <dbReference type="ARBA" id="ARBA00022679"/>
    </source>
</evidence>
<dbReference type="InterPro" id="IPR011047">
    <property type="entry name" value="Quinoprotein_ADH-like_sf"/>
</dbReference>
<dbReference type="InterPro" id="IPR008271">
    <property type="entry name" value="Ser/Thr_kinase_AS"/>
</dbReference>
<dbReference type="InterPro" id="IPR017441">
    <property type="entry name" value="Protein_kinase_ATP_BS"/>
</dbReference>
<dbReference type="Gene3D" id="1.10.510.10">
    <property type="entry name" value="Transferase(Phosphotransferase) domain 1"/>
    <property type="match status" value="1"/>
</dbReference>
<keyword evidence="2 5" id="KW-0547">Nucleotide-binding</keyword>
<evidence type="ECO:0000256" key="6">
    <source>
        <dbReference type="SAM" id="MobiDB-lite"/>
    </source>
</evidence>
<dbReference type="SUPFAM" id="SSF50998">
    <property type="entry name" value="Quinoprotein alcohol dehydrogenase-like"/>
    <property type="match status" value="1"/>
</dbReference>
<dbReference type="Gene3D" id="3.30.200.20">
    <property type="entry name" value="Phosphorylase Kinase, domain 1"/>
    <property type="match status" value="1"/>
</dbReference>